<organism evidence="1 2">
    <name type="scientific">Helicobacter brantae</name>
    <dbReference type="NCBI Taxonomy" id="375927"/>
    <lineage>
        <taxon>Bacteria</taxon>
        <taxon>Pseudomonadati</taxon>
        <taxon>Campylobacterota</taxon>
        <taxon>Epsilonproteobacteria</taxon>
        <taxon>Campylobacterales</taxon>
        <taxon>Helicobacteraceae</taxon>
        <taxon>Helicobacter</taxon>
    </lineage>
</organism>
<name>A0A3D8IUA0_9HELI</name>
<dbReference type="RefSeq" id="WP_115570151.1">
    <property type="nucleotide sequence ID" value="NZ_NXLV01000021.1"/>
</dbReference>
<sequence length="115" mass="13623">MKIALECQSLLLQDALRFYLSDFLCDVANCDFIVSDYLLKSSKPVYLLSSQEKTLPFIPKDLLRDLKIFYQKNCNQIYEQNPRLSQGNDERLRSEIQALLMEFADRFLQTIKKYR</sequence>
<proteinExistence type="predicted"/>
<dbReference type="Proteomes" id="UP000257045">
    <property type="component" value="Unassembled WGS sequence"/>
</dbReference>
<dbReference type="EMBL" id="NXLV01000021">
    <property type="protein sequence ID" value="RDU68869.1"/>
    <property type="molecule type" value="Genomic_DNA"/>
</dbReference>
<dbReference type="OrthoDB" id="5361883at2"/>
<evidence type="ECO:0000313" key="2">
    <source>
        <dbReference type="Proteomes" id="UP000257045"/>
    </source>
</evidence>
<protein>
    <recommendedName>
        <fullName evidence="3">Dihydroneopterin aldolase</fullName>
    </recommendedName>
</protein>
<gene>
    <name evidence="1" type="ORF">CQA58_07800</name>
</gene>
<reference evidence="1 2" key="1">
    <citation type="submission" date="2018-04" db="EMBL/GenBank/DDBJ databases">
        <title>Novel Campyloabacter and Helicobacter Species and Strains.</title>
        <authorList>
            <person name="Mannion A.J."/>
            <person name="Shen Z."/>
            <person name="Fox J.G."/>
        </authorList>
    </citation>
    <scope>NUCLEOTIDE SEQUENCE [LARGE SCALE GENOMIC DNA]</scope>
    <source>
        <strain evidence="1 2">MIT 04-9366</strain>
    </source>
</reference>
<comment type="caution">
    <text evidence="1">The sequence shown here is derived from an EMBL/GenBank/DDBJ whole genome shotgun (WGS) entry which is preliminary data.</text>
</comment>
<accession>A0A3D8IUA0</accession>
<keyword evidence="2" id="KW-1185">Reference proteome</keyword>
<dbReference type="AlphaFoldDB" id="A0A3D8IUA0"/>
<evidence type="ECO:0000313" key="1">
    <source>
        <dbReference type="EMBL" id="RDU68869.1"/>
    </source>
</evidence>
<evidence type="ECO:0008006" key="3">
    <source>
        <dbReference type="Google" id="ProtNLM"/>
    </source>
</evidence>